<feature type="region of interest" description="Disordered" evidence="4">
    <location>
        <begin position="841"/>
        <end position="893"/>
    </location>
</feature>
<feature type="region of interest" description="Disordered" evidence="4">
    <location>
        <begin position="337"/>
        <end position="403"/>
    </location>
</feature>
<keyword evidence="7" id="KW-1185">Reference proteome</keyword>
<dbReference type="OrthoDB" id="5409589at2759"/>
<comment type="subcellular location">
    <subcellularLocation>
        <location evidence="1">Cytoplasm</location>
        <location evidence="1">Cytoskeleton</location>
    </subcellularLocation>
</comment>
<dbReference type="SUPFAM" id="SSF143575">
    <property type="entry name" value="GAS2 domain-like"/>
    <property type="match status" value="1"/>
</dbReference>
<organism evidence="6 7">
    <name type="scientific">Claviceps pazoutovae</name>
    <dbReference type="NCBI Taxonomy" id="1649127"/>
    <lineage>
        <taxon>Eukaryota</taxon>
        <taxon>Fungi</taxon>
        <taxon>Dikarya</taxon>
        <taxon>Ascomycota</taxon>
        <taxon>Pezizomycotina</taxon>
        <taxon>Sordariomycetes</taxon>
        <taxon>Hypocreomycetidae</taxon>
        <taxon>Hypocreales</taxon>
        <taxon>Clavicipitaceae</taxon>
        <taxon>Claviceps</taxon>
    </lineage>
</organism>
<dbReference type="Gene3D" id="3.30.920.20">
    <property type="entry name" value="Gas2-like domain"/>
    <property type="match status" value="1"/>
</dbReference>
<comment type="caution">
    <text evidence="6">The sequence shown here is derived from an EMBL/GenBank/DDBJ whole genome shotgun (WGS) entry which is preliminary data.</text>
</comment>
<evidence type="ECO:0000256" key="1">
    <source>
        <dbReference type="ARBA" id="ARBA00004245"/>
    </source>
</evidence>
<dbReference type="EMBL" id="SRPO01000103">
    <property type="protein sequence ID" value="KAG5941106.1"/>
    <property type="molecule type" value="Genomic_DNA"/>
</dbReference>
<feature type="region of interest" description="Disordered" evidence="4">
    <location>
        <begin position="648"/>
        <end position="708"/>
    </location>
</feature>
<feature type="compositionally biased region" description="Low complexity" evidence="4">
    <location>
        <begin position="677"/>
        <end position="689"/>
    </location>
</feature>
<reference evidence="6 7" key="1">
    <citation type="journal article" date="2020" name="bioRxiv">
        <title>Whole genome comparisons of ergot fungi reveals the divergence and evolution of species within the genus Claviceps are the result of varying mechanisms driving genome evolution and host range expansion.</title>
        <authorList>
            <person name="Wyka S.A."/>
            <person name="Mondo S.J."/>
            <person name="Liu M."/>
            <person name="Dettman J."/>
            <person name="Nalam V."/>
            <person name="Broders K.D."/>
        </authorList>
    </citation>
    <scope>NUCLEOTIDE SEQUENCE [LARGE SCALE GENOMIC DNA]</scope>
    <source>
        <strain evidence="6 7">CCC 1485</strain>
    </source>
</reference>
<feature type="domain" description="GAR" evidence="5">
    <location>
        <begin position="681"/>
        <end position="758"/>
    </location>
</feature>
<dbReference type="AlphaFoldDB" id="A0A9P7MEU3"/>
<feature type="compositionally biased region" description="Low complexity" evidence="4">
    <location>
        <begin position="364"/>
        <end position="380"/>
    </location>
</feature>
<feature type="region of interest" description="Disordered" evidence="4">
    <location>
        <begin position="757"/>
        <end position="829"/>
    </location>
</feature>
<feature type="region of interest" description="Disordered" evidence="4">
    <location>
        <begin position="487"/>
        <end position="547"/>
    </location>
</feature>
<feature type="compositionally biased region" description="Basic and acidic residues" evidence="4">
    <location>
        <begin position="617"/>
        <end position="627"/>
    </location>
</feature>
<dbReference type="InterPro" id="IPR036534">
    <property type="entry name" value="GAR_dom_sf"/>
</dbReference>
<accession>A0A9P7MEU3</accession>
<feature type="compositionally biased region" description="Low complexity" evidence="4">
    <location>
        <begin position="781"/>
        <end position="791"/>
    </location>
</feature>
<dbReference type="InterPro" id="IPR003108">
    <property type="entry name" value="GAR_dom"/>
</dbReference>
<evidence type="ECO:0000256" key="3">
    <source>
        <dbReference type="ARBA" id="ARBA00023212"/>
    </source>
</evidence>
<evidence type="ECO:0000313" key="6">
    <source>
        <dbReference type="EMBL" id="KAG5941106.1"/>
    </source>
</evidence>
<gene>
    <name evidence="6" type="ORF">E4U60_000216</name>
</gene>
<protein>
    <recommendedName>
        <fullName evidence="5">GAR domain-containing protein</fullName>
    </recommendedName>
</protein>
<dbReference type="Proteomes" id="UP000706124">
    <property type="component" value="Unassembled WGS sequence"/>
</dbReference>
<keyword evidence="3" id="KW-0206">Cytoskeleton</keyword>
<evidence type="ECO:0000256" key="4">
    <source>
        <dbReference type="SAM" id="MobiDB-lite"/>
    </source>
</evidence>
<feature type="compositionally biased region" description="Basic and acidic residues" evidence="4">
    <location>
        <begin position="883"/>
        <end position="893"/>
    </location>
</feature>
<sequence length="945" mass="104154">MADSPFLLKPKRHSLMGQQSARHRIADDIFVHLAPAAAVDALSTSDGALRNYLAGASATEQDFAIRAAIASQKIWEWVNELSDWHWPMPDEGSSAGFENPNNRSSHRLSFQVHPPKTDRVEHIGSLPAEKVALYEKRLGEICSELADLELEEIKAQVLANHVMPMSRPGTPCSISSKATSCASTYTKMEDLSVIVTTIVLQTLPTLAKLTRLLTIWNIRVGVLQRIPALLYAMDDAEVGLKAGWTAISKPLRRSVQVDANGAVVQKTTLTSSDFAVMKKVLVKKVAVPGRILDAMLDSLEGMEDTLPDCWLNRMEVVEHNYSDWVATCERKIRETNWSRSTRSRKLAESPMPRTLSDVEESAVSLTYSSTSNNSPSGDSGVAISSPVPSKTGSGHPINIHSEDDDTVYECGSHSPQRISAYDDSPLHNAELLHPYDSRSAKMPYHQRSFDLGMTADSSAEAEDSMLFWNDESITLEQNVLSSFNHRTMSPVGEEEEEEEAGLPPLRSSVRQGSHGSEEFPMLPEDTSRFDVSFSDGPEVSASPVVSQGRIREAKFSHDDSPPSSPSPLSLDCERRITSVPEDTDSSDSVYEKTPLRASSFGEDFDDSMSVSELADATPRRDSSVSDRHLRQQISNIINSIPAKIKLSADPPTVNLNPPDLQLPRLRKKTSKEPFKRSTSNLSSRTTTPSFTLSPSRCRPRTTRGQPEVRIYHLSRSTGEPPIKLFVRCVGEHGERVMVRVGGGWADLSEYLKEYATHHGRRSVSTEKPTKVELQDMPGDNSKASSVASGSSPHRPPSSAATAATEKSPMTPLNIRKARRSVSSVNQDVPRVPIKIPALISHHHHHRSADGTSSEDSQHSRPESRLSWPEDDTSFLGLAGPTGKRVEMSDENKAWVESVTEKVRQVSIERMVSPPEERKRFGELGRVGGTKRLFRKTVTESGTQAK</sequence>
<name>A0A9P7MEU3_9HYPO</name>
<evidence type="ECO:0000259" key="5">
    <source>
        <dbReference type="PROSITE" id="PS51460"/>
    </source>
</evidence>
<feature type="region of interest" description="Disordered" evidence="4">
    <location>
        <begin position="608"/>
        <end position="627"/>
    </location>
</feature>
<dbReference type="PROSITE" id="PS51460">
    <property type="entry name" value="GAR"/>
    <property type="match status" value="1"/>
</dbReference>
<evidence type="ECO:0000313" key="7">
    <source>
        <dbReference type="Proteomes" id="UP000706124"/>
    </source>
</evidence>
<evidence type="ECO:0000256" key="2">
    <source>
        <dbReference type="ARBA" id="ARBA00022490"/>
    </source>
</evidence>
<dbReference type="GO" id="GO:0008017">
    <property type="term" value="F:microtubule binding"/>
    <property type="evidence" value="ECO:0007669"/>
    <property type="project" value="InterPro"/>
</dbReference>
<proteinExistence type="predicted"/>
<dbReference type="GO" id="GO:0005856">
    <property type="term" value="C:cytoskeleton"/>
    <property type="evidence" value="ECO:0007669"/>
    <property type="project" value="UniProtKB-SubCell"/>
</dbReference>
<feature type="compositionally biased region" description="Basic and acidic residues" evidence="4">
    <location>
        <begin position="763"/>
        <end position="773"/>
    </location>
</feature>
<dbReference type="Pfam" id="PF02187">
    <property type="entry name" value="GAS2"/>
    <property type="match status" value="1"/>
</dbReference>
<keyword evidence="2" id="KW-0963">Cytoplasm</keyword>